<organism evidence="6 7">
    <name type="scientific">Larinioides sclopetarius</name>
    <dbReference type="NCBI Taxonomy" id="280406"/>
    <lineage>
        <taxon>Eukaryota</taxon>
        <taxon>Metazoa</taxon>
        <taxon>Ecdysozoa</taxon>
        <taxon>Arthropoda</taxon>
        <taxon>Chelicerata</taxon>
        <taxon>Arachnida</taxon>
        <taxon>Araneae</taxon>
        <taxon>Araneomorphae</taxon>
        <taxon>Entelegynae</taxon>
        <taxon>Araneoidea</taxon>
        <taxon>Araneidae</taxon>
        <taxon>Larinioides</taxon>
    </lineage>
</organism>
<evidence type="ECO:0000313" key="6">
    <source>
        <dbReference type="EMBL" id="CAL1277192.1"/>
    </source>
</evidence>
<name>A0AAV1ZZP1_9ARAC</name>
<evidence type="ECO:0000313" key="7">
    <source>
        <dbReference type="Proteomes" id="UP001497382"/>
    </source>
</evidence>
<gene>
    <name evidence="6" type="ORF">LARSCL_LOCUS9076</name>
</gene>
<evidence type="ECO:0000256" key="1">
    <source>
        <dbReference type="ARBA" id="ARBA00004141"/>
    </source>
</evidence>
<comment type="caution">
    <text evidence="5">Lacks conserved residue(s) required for the propagation of feature annotation.</text>
</comment>
<dbReference type="InterPro" id="IPR006214">
    <property type="entry name" value="Bax_inhibitor_1-related"/>
</dbReference>
<evidence type="ECO:0000256" key="4">
    <source>
        <dbReference type="ARBA" id="ARBA00023136"/>
    </source>
</evidence>
<comment type="caution">
    <text evidence="6">The sequence shown here is derived from an EMBL/GenBank/DDBJ whole genome shotgun (WGS) entry which is preliminary data.</text>
</comment>
<dbReference type="GO" id="GO:0016020">
    <property type="term" value="C:membrane"/>
    <property type="evidence" value="ECO:0007669"/>
    <property type="project" value="UniProtKB-SubCell"/>
</dbReference>
<dbReference type="Proteomes" id="UP001497382">
    <property type="component" value="Unassembled WGS sequence"/>
</dbReference>
<proteinExistence type="inferred from homology"/>
<feature type="non-terminal residue" evidence="6">
    <location>
        <position position="71"/>
    </location>
</feature>
<dbReference type="PANTHER" id="PTHR23291:SF47">
    <property type="entry name" value="TRANSMEMBRANE BAX INHIBITOR MOTIF CONTAINING 7"/>
    <property type="match status" value="1"/>
</dbReference>
<reference evidence="6 7" key="1">
    <citation type="submission" date="2024-04" db="EMBL/GenBank/DDBJ databases">
        <authorList>
            <person name="Rising A."/>
            <person name="Reimegard J."/>
            <person name="Sonavane S."/>
            <person name="Akerstrom W."/>
            <person name="Nylinder S."/>
            <person name="Hedman E."/>
            <person name="Kallberg Y."/>
        </authorList>
    </citation>
    <scope>NUCLEOTIDE SEQUENCE [LARGE SCALE GENOMIC DNA]</scope>
</reference>
<keyword evidence="4 5" id="KW-0472">Membrane</keyword>
<dbReference type="AlphaFoldDB" id="A0AAV1ZZP1"/>
<accession>A0AAV1ZZP1</accession>
<dbReference type="PANTHER" id="PTHR23291">
    <property type="entry name" value="BAX INHIBITOR-RELATED"/>
    <property type="match status" value="1"/>
</dbReference>
<evidence type="ECO:0000256" key="2">
    <source>
        <dbReference type="ARBA" id="ARBA00022692"/>
    </source>
</evidence>
<keyword evidence="3 5" id="KW-1133">Transmembrane helix</keyword>
<dbReference type="EMBL" id="CAXIEN010000100">
    <property type="protein sequence ID" value="CAL1277192.1"/>
    <property type="molecule type" value="Genomic_DNA"/>
</dbReference>
<evidence type="ECO:0000256" key="5">
    <source>
        <dbReference type="RuleBase" id="RU004379"/>
    </source>
</evidence>
<protein>
    <submittedName>
        <fullName evidence="6">Uncharacterized protein</fullName>
    </submittedName>
</protein>
<feature type="transmembrane region" description="Helical" evidence="5">
    <location>
        <begin position="6"/>
        <end position="22"/>
    </location>
</feature>
<keyword evidence="2 5" id="KW-0812">Transmembrane</keyword>
<sequence>MVYLILMLQLLFTLGMIALFVFEPNTRWFVRKYYYVYYMALAVFVAVYLGLACSGSIRRKSPTNIILLSIF</sequence>
<comment type="similarity">
    <text evidence="5">Belongs to the BI1 family.</text>
</comment>
<feature type="transmembrane region" description="Helical" evidence="5">
    <location>
        <begin position="34"/>
        <end position="51"/>
    </location>
</feature>
<evidence type="ECO:0000256" key="3">
    <source>
        <dbReference type="ARBA" id="ARBA00022989"/>
    </source>
</evidence>
<comment type="subcellular location">
    <subcellularLocation>
        <location evidence="1">Membrane</location>
        <topology evidence="1">Multi-pass membrane protein</topology>
    </subcellularLocation>
</comment>
<keyword evidence="7" id="KW-1185">Reference proteome</keyword>